<reference evidence="4" key="1">
    <citation type="submission" date="2019-09" db="EMBL/GenBank/DDBJ databases">
        <title>Draft genome information of white flower Hibiscus syriacus.</title>
        <authorList>
            <person name="Kim Y.-M."/>
        </authorList>
    </citation>
    <scope>NUCLEOTIDE SEQUENCE [LARGE SCALE GENOMIC DNA]</scope>
    <source>
        <strain evidence="4">YM2019G1</strain>
    </source>
</reference>
<dbReference type="InterPro" id="IPR014020">
    <property type="entry name" value="Tensin_C2-dom"/>
</dbReference>
<organism evidence="4 5">
    <name type="scientific">Hibiscus syriacus</name>
    <name type="common">Rose of Sharon</name>
    <dbReference type="NCBI Taxonomy" id="106335"/>
    <lineage>
        <taxon>Eukaryota</taxon>
        <taxon>Viridiplantae</taxon>
        <taxon>Streptophyta</taxon>
        <taxon>Embryophyta</taxon>
        <taxon>Tracheophyta</taxon>
        <taxon>Spermatophyta</taxon>
        <taxon>Magnoliopsida</taxon>
        <taxon>eudicotyledons</taxon>
        <taxon>Gunneridae</taxon>
        <taxon>Pentapetalae</taxon>
        <taxon>rosids</taxon>
        <taxon>malvids</taxon>
        <taxon>Malvales</taxon>
        <taxon>Malvaceae</taxon>
        <taxon>Malvoideae</taxon>
        <taxon>Hibiscus</taxon>
    </lineage>
</organism>
<feature type="compositionally biased region" description="Pro residues" evidence="2">
    <location>
        <begin position="492"/>
        <end position="521"/>
    </location>
</feature>
<dbReference type="AlphaFoldDB" id="A0A6A2XWK4"/>
<keyword evidence="1" id="KW-0904">Protein phosphatase</keyword>
<evidence type="ECO:0000256" key="2">
    <source>
        <dbReference type="SAM" id="MobiDB-lite"/>
    </source>
</evidence>
<feature type="region of interest" description="Disordered" evidence="2">
    <location>
        <begin position="568"/>
        <end position="598"/>
    </location>
</feature>
<accession>A0A6A2XWK4</accession>
<keyword evidence="5" id="KW-1185">Reference proteome</keyword>
<dbReference type="GO" id="GO:0004721">
    <property type="term" value="F:phosphoprotein phosphatase activity"/>
    <property type="evidence" value="ECO:0007669"/>
    <property type="project" value="UniProtKB-KW"/>
</dbReference>
<dbReference type="Gene3D" id="3.90.190.10">
    <property type="entry name" value="Protein tyrosine phosphatase superfamily"/>
    <property type="match status" value="1"/>
</dbReference>
<feature type="region of interest" description="Disordered" evidence="2">
    <location>
        <begin position="444"/>
        <end position="528"/>
    </location>
</feature>
<evidence type="ECO:0000313" key="4">
    <source>
        <dbReference type="EMBL" id="KAE8674400.1"/>
    </source>
</evidence>
<dbReference type="SUPFAM" id="SSF101447">
    <property type="entry name" value="Formin homology 2 domain (FH2 domain)"/>
    <property type="match status" value="1"/>
</dbReference>
<dbReference type="PANTHER" id="PTHR45733">
    <property type="entry name" value="FORMIN-J"/>
    <property type="match status" value="1"/>
</dbReference>
<dbReference type="InterPro" id="IPR042201">
    <property type="entry name" value="FH2_Formin_sf"/>
</dbReference>
<dbReference type="SUPFAM" id="SSF49562">
    <property type="entry name" value="C2 domain (Calcium/lipid-binding domain, CaLB)"/>
    <property type="match status" value="1"/>
</dbReference>
<dbReference type="Pfam" id="PF10409">
    <property type="entry name" value="PTEN_C2"/>
    <property type="match status" value="1"/>
</dbReference>
<evidence type="ECO:0000313" key="5">
    <source>
        <dbReference type="Proteomes" id="UP000436088"/>
    </source>
</evidence>
<feature type="region of interest" description="Disordered" evidence="2">
    <location>
        <begin position="252"/>
        <end position="275"/>
    </location>
</feature>
<feature type="domain" description="C2 tensin-type" evidence="3">
    <location>
        <begin position="96"/>
        <end position="228"/>
    </location>
</feature>
<dbReference type="InterPro" id="IPR029021">
    <property type="entry name" value="Prot-tyrosine_phosphatase-like"/>
</dbReference>
<dbReference type="EMBL" id="VEPZ02001419">
    <property type="protein sequence ID" value="KAE8674400.1"/>
    <property type="molecule type" value="Genomic_DNA"/>
</dbReference>
<comment type="caution">
    <text evidence="4">The sequence shown here is derived from an EMBL/GenBank/DDBJ whole genome shotgun (WGS) entry which is preliminary data.</text>
</comment>
<proteinExistence type="predicted"/>
<dbReference type="InterPro" id="IPR051144">
    <property type="entry name" value="Formin_homology_domain"/>
</dbReference>
<dbReference type="Gene3D" id="2.60.40.1110">
    <property type="match status" value="1"/>
</dbReference>
<gene>
    <name evidence="4" type="ORF">F3Y22_tig00111758pilonHSYRG00343</name>
</gene>
<evidence type="ECO:0000259" key="3">
    <source>
        <dbReference type="PROSITE" id="PS51182"/>
    </source>
</evidence>
<sequence>MTELLSEYDMKIMDYPCHYEGCPLITMEVLNLFMRSCESWLSLDQNNFTNALRAGGWPVMAFVLAALLLYRKHYSGEHKTLDIYTGKLRMKWPPLDQALTLGCIILRHIPNIDGEGGCRPIFRIHGQDPSLAADKTPNCYTQALKVATVSKECALAKIDINCHVQGDVVVECVNLNDKEGEKIFRTVFNTAFIRSNILIFSRDELDNCGMLRSTFPKNLDLRSYLVGEDSFLRNGYATYNMLQQIGALNISQENSDSDSNNSVDNPQRGRTSPRTLLEEKLLAALPSSPMSRTTMALKTLVVPSNKSPISKEAKPQDSQIEPFNQSALLHSFTCDISLTPFGKEDHATRQTPPIKSPPPKIPTAKEDLTVKVTTPATPPPKTPPVKENQIISGMPPEMSQFLKDALAELMTTPVPIPPTMPPLRKCNFHTALPALSLPPIHSIQEVTSAPPPPRAPTVSSSAPTPPPQQALIISLSTAPRPPQAPTVSSSAPPTPPPPTVHHLHPLPPPTVSSSAPTPPHYQPQCSSSALPPPPSIVHCLHPTTTTPNCYIICIPTTITNYIISTSPTTPTHNWSLTTPSPPPPPTTTGSSTTPSPPATPCSFWAPEIDISELENLFSAAAPKTNRSKSSSRAAKGPKTEKVQLLIAVENTKHFNAPIGKLVQISNDRYSYMNWKLGMIDLRLAYNCEIMLSKVKVSLPELMDTKGTAVTTSVGDSNNFIIKNLSSVLALEESALDVDQGYTGDKDKLGKCELHHMDQYVSGTSETVLLGANESPRVESSLGYSLSRFSFAPRGSLNIVNSIVEEANQKFCQIEEINADNLSLGNALNQGTAREEMQAVSKGLEEVVQELSSSENDGPVSQNFREGRNVDALIIYSEIQLNVPLNKIYFQLALIITSTLLNFVRLFNKAHDENCKQLEQEMKKAENEKLQGNPL</sequence>
<dbReference type="PROSITE" id="PS51182">
    <property type="entry name" value="C2_TENSIN"/>
    <property type="match status" value="1"/>
</dbReference>
<dbReference type="Gene3D" id="1.20.58.2220">
    <property type="entry name" value="Formin, FH2 domain"/>
    <property type="match status" value="1"/>
</dbReference>
<protein>
    <recommendedName>
        <fullName evidence="3">C2 tensin-type domain-containing protein</fullName>
    </recommendedName>
</protein>
<dbReference type="Proteomes" id="UP000436088">
    <property type="component" value="Unassembled WGS sequence"/>
</dbReference>
<dbReference type="SMART" id="SM01326">
    <property type="entry name" value="PTEN_C2"/>
    <property type="match status" value="1"/>
</dbReference>
<dbReference type="PANTHER" id="PTHR45733:SF20">
    <property type="entry name" value="FORMIN-LIKE PROTEIN 13"/>
    <property type="match status" value="1"/>
</dbReference>
<name>A0A6A2XWK4_HIBSY</name>
<dbReference type="InterPro" id="IPR035892">
    <property type="entry name" value="C2_domain_sf"/>
</dbReference>
<keyword evidence="1" id="KW-0378">Hydrolase</keyword>
<evidence type="ECO:0000256" key="1">
    <source>
        <dbReference type="ARBA" id="ARBA00022912"/>
    </source>
</evidence>